<dbReference type="RefSeq" id="WP_015754700.1">
    <property type="nucleotide sequence ID" value="NC_013222.1"/>
</dbReference>
<dbReference type="KEGG" id="rbi:RB2501_13684"/>
<dbReference type="EMBL" id="CP001712">
    <property type="protein sequence ID" value="EAR15383.1"/>
    <property type="molecule type" value="Genomic_DNA"/>
</dbReference>
<dbReference type="Pfam" id="PF00903">
    <property type="entry name" value="Glyoxalase"/>
    <property type="match status" value="1"/>
</dbReference>
<dbReference type="eggNOG" id="COG0346">
    <property type="taxonomic scope" value="Bacteria"/>
</dbReference>
<dbReference type="InterPro" id="IPR037523">
    <property type="entry name" value="VOC_core"/>
</dbReference>
<dbReference type="SUPFAM" id="SSF54593">
    <property type="entry name" value="Glyoxalase/Bleomycin resistance protein/Dihydroxybiphenyl dioxygenase"/>
    <property type="match status" value="1"/>
</dbReference>
<keyword evidence="3" id="KW-1185">Reference proteome</keyword>
<feature type="domain" description="VOC" evidence="1">
    <location>
        <begin position="24"/>
        <end position="145"/>
    </location>
</feature>
<protein>
    <recommendedName>
        <fullName evidence="1">VOC domain-containing protein</fullName>
    </recommendedName>
</protein>
<name>A4CKI4_ROBBH</name>
<dbReference type="PANTHER" id="PTHR21366:SF22">
    <property type="entry name" value="VOC DOMAIN-CONTAINING PROTEIN"/>
    <property type="match status" value="1"/>
</dbReference>
<dbReference type="AlphaFoldDB" id="A4CKI4"/>
<dbReference type="STRING" id="313596.RB2501_13684"/>
<dbReference type="HOGENOM" id="CLU_046006_12_4_10"/>
<dbReference type="InterPro" id="IPR050383">
    <property type="entry name" value="GlyoxalaseI/FosfomycinResist"/>
</dbReference>
<gene>
    <name evidence="2" type="ordered locus">RB2501_13684</name>
</gene>
<dbReference type="Gene3D" id="3.10.180.10">
    <property type="entry name" value="2,3-Dihydroxybiphenyl 1,2-Dioxygenase, domain 1"/>
    <property type="match status" value="1"/>
</dbReference>
<sequence length="150" mass="17818">MKKLLLLVLLFAWGGLWSQKFDFTYDHYSFIVEDLKKTGDFYADVLGLEEIPHPSDTLNFRWFRIRGNTQVHLIRKDEVQKSESKSVHLCLAIKDLDGYIEFLESRDIPYWDWPGKINTVTHRADGVRQIYLRDPEDNWVEINTAEHEFN</sequence>
<dbReference type="InterPro" id="IPR029068">
    <property type="entry name" value="Glyas_Bleomycin-R_OHBP_Dase"/>
</dbReference>
<dbReference type="InterPro" id="IPR004360">
    <property type="entry name" value="Glyas_Fos-R_dOase_dom"/>
</dbReference>
<dbReference type="PANTHER" id="PTHR21366">
    <property type="entry name" value="GLYOXALASE FAMILY PROTEIN"/>
    <property type="match status" value="1"/>
</dbReference>
<reference evidence="2 3" key="1">
    <citation type="journal article" date="2009" name="J. Bacteriol.">
        <title>Complete genome sequence of Robiginitalea biformata HTCC2501.</title>
        <authorList>
            <person name="Oh H.M."/>
            <person name="Giovannoni S.J."/>
            <person name="Lee K."/>
            <person name="Ferriera S."/>
            <person name="Johnson J."/>
            <person name="Cho J.C."/>
        </authorList>
    </citation>
    <scope>NUCLEOTIDE SEQUENCE [LARGE SCALE GENOMIC DNA]</scope>
    <source>
        <strain evidence="3">ATCC BAA-864 / HTCC2501 / KCTC 12146</strain>
    </source>
</reference>
<dbReference type="Proteomes" id="UP000009049">
    <property type="component" value="Chromosome"/>
</dbReference>
<organism evidence="2 3">
    <name type="scientific">Robiginitalea biformata (strain ATCC BAA-864 / DSM 15991 / KCTC 12146 / HTCC2501)</name>
    <dbReference type="NCBI Taxonomy" id="313596"/>
    <lineage>
        <taxon>Bacteria</taxon>
        <taxon>Pseudomonadati</taxon>
        <taxon>Bacteroidota</taxon>
        <taxon>Flavobacteriia</taxon>
        <taxon>Flavobacteriales</taxon>
        <taxon>Flavobacteriaceae</taxon>
        <taxon>Robiginitalea</taxon>
    </lineage>
</organism>
<dbReference type="OrthoDB" id="192739at2"/>
<evidence type="ECO:0000313" key="3">
    <source>
        <dbReference type="Proteomes" id="UP000009049"/>
    </source>
</evidence>
<proteinExistence type="predicted"/>
<evidence type="ECO:0000313" key="2">
    <source>
        <dbReference type="EMBL" id="EAR15383.1"/>
    </source>
</evidence>
<accession>A4CKI4</accession>
<dbReference type="PROSITE" id="PS51819">
    <property type="entry name" value="VOC"/>
    <property type="match status" value="1"/>
</dbReference>
<evidence type="ECO:0000259" key="1">
    <source>
        <dbReference type="PROSITE" id="PS51819"/>
    </source>
</evidence>